<proteinExistence type="predicted"/>
<dbReference type="Proteomes" id="UP001050691">
    <property type="component" value="Unassembled WGS sequence"/>
</dbReference>
<dbReference type="EMBL" id="BPWL01000007">
    <property type="protein sequence ID" value="GJJ11901.1"/>
    <property type="molecule type" value="Genomic_DNA"/>
</dbReference>
<reference evidence="1" key="1">
    <citation type="submission" date="2021-10" db="EMBL/GenBank/DDBJ databases">
        <title>De novo Genome Assembly of Clathrus columnatus (Basidiomycota, Fungi) Using Illumina and Nanopore Sequence Data.</title>
        <authorList>
            <person name="Ogiso-Tanaka E."/>
            <person name="Itagaki H."/>
            <person name="Hosoya T."/>
            <person name="Hosaka K."/>
        </authorList>
    </citation>
    <scope>NUCLEOTIDE SEQUENCE</scope>
    <source>
        <strain evidence="1">MO-923</strain>
    </source>
</reference>
<name>A0AAV5AHE3_9AGAM</name>
<evidence type="ECO:0000313" key="2">
    <source>
        <dbReference type="Proteomes" id="UP001050691"/>
    </source>
</evidence>
<organism evidence="1 2">
    <name type="scientific">Clathrus columnatus</name>
    <dbReference type="NCBI Taxonomy" id="1419009"/>
    <lineage>
        <taxon>Eukaryota</taxon>
        <taxon>Fungi</taxon>
        <taxon>Dikarya</taxon>
        <taxon>Basidiomycota</taxon>
        <taxon>Agaricomycotina</taxon>
        <taxon>Agaricomycetes</taxon>
        <taxon>Phallomycetidae</taxon>
        <taxon>Phallales</taxon>
        <taxon>Clathraceae</taxon>
        <taxon>Clathrus</taxon>
    </lineage>
</organism>
<sequence length="216" mass="24669">MLKEDDIVDLDSKKTRLTLYLLQDLLQNSQDISTAHESIQKHVLSLSLLLLKGPEPTFMNITWEKLEKAGVRKGFLKFYEDKLANLKFPMTNTASEDVVECLQSRIEKIFSYVCKYYPLGCRMVLDEILFALAEISSFESPETGNRSVAILGKTKLTDGEDQIQLVNPDSGYELGLSDEVDYVLVEYHNDMKTRFPGRESVYHFAFLSMNDSDAFL</sequence>
<accession>A0AAV5AHE3</accession>
<keyword evidence="2" id="KW-1185">Reference proteome</keyword>
<dbReference type="AlphaFoldDB" id="A0AAV5AHE3"/>
<protein>
    <submittedName>
        <fullName evidence="1">Uncharacterized protein</fullName>
    </submittedName>
</protein>
<comment type="caution">
    <text evidence="1">The sequence shown here is derived from an EMBL/GenBank/DDBJ whole genome shotgun (WGS) entry which is preliminary data.</text>
</comment>
<evidence type="ECO:0000313" key="1">
    <source>
        <dbReference type="EMBL" id="GJJ11901.1"/>
    </source>
</evidence>
<gene>
    <name evidence="1" type="ORF">Clacol_006139</name>
</gene>